<organism evidence="2 3">
    <name type="scientific">Cirrhinus molitorella</name>
    <name type="common">mud carp</name>
    <dbReference type="NCBI Taxonomy" id="172907"/>
    <lineage>
        <taxon>Eukaryota</taxon>
        <taxon>Metazoa</taxon>
        <taxon>Chordata</taxon>
        <taxon>Craniata</taxon>
        <taxon>Vertebrata</taxon>
        <taxon>Euteleostomi</taxon>
        <taxon>Actinopterygii</taxon>
        <taxon>Neopterygii</taxon>
        <taxon>Teleostei</taxon>
        <taxon>Ostariophysi</taxon>
        <taxon>Cypriniformes</taxon>
        <taxon>Cyprinidae</taxon>
        <taxon>Labeoninae</taxon>
        <taxon>Labeonini</taxon>
        <taxon>Cirrhinus</taxon>
    </lineage>
</organism>
<evidence type="ECO:0000313" key="3">
    <source>
        <dbReference type="Proteomes" id="UP001187343"/>
    </source>
</evidence>
<sequence length="405" mass="44480">MSMSTIPTNFPESAVQSSFPELSDELTAALAAGQWWAIMKVSSPLSNEPEYEDLTSVQWWGTMEAGETSCPTSLVFSDKSEKAESLHSGFSDATMKTIEHQRKWRQKKPQGPPVPAGSEKAKCGDSISTKQGRQQQGKRRQKKPQGPPVPAESDTARFSVVPDERLPSGNNCLKQGRQQQGKWRQKKPQVASEPARSPQGAPEHLCLPVPTVSSQDTSMVTKSLQREVVPAPKMLKIPEQLRKDLLQQKPQASSVLGGPIPNKTRERQKLKIPEPLRQELLQASSLFSEHQRKWRQKKPQGPPVPAGSEKAKCGDSISTKQGRQQQGKWRQKKPQVAPEPARSPQEAPVSTGSQRSGKLRIPEYLKQHLLKAASELGAPVPTRSQQIAPVPQASSVLGGPISNKI</sequence>
<protein>
    <submittedName>
        <fullName evidence="2">Uncharacterized protein</fullName>
    </submittedName>
</protein>
<evidence type="ECO:0000256" key="1">
    <source>
        <dbReference type="SAM" id="MobiDB-lite"/>
    </source>
</evidence>
<feature type="region of interest" description="Disordered" evidence="1">
    <location>
        <begin position="99"/>
        <end position="221"/>
    </location>
</feature>
<dbReference type="AlphaFoldDB" id="A0AA88P0X2"/>
<name>A0AA88P0X2_9TELE</name>
<accession>A0AA88P0X2</accession>
<feature type="compositionally biased region" description="Polar residues" evidence="1">
    <location>
        <begin position="211"/>
        <end position="221"/>
    </location>
</feature>
<feature type="compositionally biased region" description="Basic and acidic residues" evidence="1">
    <location>
        <begin position="263"/>
        <end position="277"/>
    </location>
</feature>
<feature type="region of interest" description="Disordered" evidence="1">
    <location>
        <begin position="383"/>
        <end position="405"/>
    </location>
</feature>
<feature type="region of interest" description="Disordered" evidence="1">
    <location>
        <begin position="240"/>
        <end position="361"/>
    </location>
</feature>
<keyword evidence="3" id="KW-1185">Reference proteome</keyword>
<feature type="compositionally biased region" description="Polar residues" evidence="1">
    <location>
        <begin position="383"/>
        <end position="395"/>
    </location>
</feature>
<comment type="caution">
    <text evidence="2">The sequence shown here is derived from an EMBL/GenBank/DDBJ whole genome shotgun (WGS) entry which is preliminary data.</text>
</comment>
<evidence type="ECO:0000313" key="2">
    <source>
        <dbReference type="EMBL" id="KAK2867514.1"/>
    </source>
</evidence>
<proteinExistence type="predicted"/>
<reference evidence="2" key="1">
    <citation type="submission" date="2023-08" db="EMBL/GenBank/DDBJ databases">
        <title>Chromosome-level Genome Assembly of mud carp (Cirrhinus molitorella).</title>
        <authorList>
            <person name="Liu H."/>
        </authorList>
    </citation>
    <scope>NUCLEOTIDE SEQUENCE</scope>
    <source>
        <strain evidence="2">Prfri</strain>
        <tissue evidence="2">Muscle</tissue>
    </source>
</reference>
<dbReference type="EMBL" id="JAUYZG010000025">
    <property type="protein sequence ID" value="KAK2867514.1"/>
    <property type="molecule type" value="Genomic_DNA"/>
</dbReference>
<dbReference type="Proteomes" id="UP001187343">
    <property type="component" value="Unassembled WGS sequence"/>
</dbReference>
<gene>
    <name evidence="2" type="ORF">Q8A67_025631</name>
</gene>